<evidence type="ECO:0000313" key="3">
    <source>
        <dbReference type="Proteomes" id="UP000642125"/>
    </source>
</evidence>
<reference evidence="2" key="1">
    <citation type="submission" date="2021-01" db="EMBL/GenBank/DDBJ databases">
        <title>Whole genome shotgun sequence of Cellulomonas pakistanensis NBRC 110800.</title>
        <authorList>
            <person name="Komaki H."/>
            <person name="Tamura T."/>
        </authorList>
    </citation>
    <scope>NUCLEOTIDE SEQUENCE</scope>
    <source>
        <strain evidence="2">NBRC 110800</strain>
    </source>
</reference>
<evidence type="ECO:0000256" key="1">
    <source>
        <dbReference type="SAM" id="Phobius"/>
    </source>
</evidence>
<feature type="transmembrane region" description="Helical" evidence="1">
    <location>
        <begin position="12"/>
        <end position="30"/>
    </location>
</feature>
<gene>
    <name evidence="2" type="ORF">Cpa01nite_30370</name>
</gene>
<keyword evidence="1" id="KW-0812">Transmembrane</keyword>
<keyword evidence="3" id="KW-1185">Reference proteome</keyword>
<keyword evidence="1" id="KW-0472">Membrane</keyword>
<dbReference type="EMBL" id="BONO01000026">
    <property type="protein sequence ID" value="GIG37656.1"/>
    <property type="molecule type" value="Genomic_DNA"/>
</dbReference>
<sequence>MREVVATTKRPGAWSWSIVISQALLLALWLRRLGGEEHRLAIVMVSASGVLVVSALVLALVDLRASLVLTDDALLLERRWRPLRIPRDAVLAVDGNVHGRPSWSEAVVVTVRGRDRPVRLGNFEVHARVLIPRLQEWAGVGDTVPAADAPHRDDAPADP</sequence>
<name>A0A919PBU9_9CELL</name>
<proteinExistence type="predicted"/>
<feature type="transmembrane region" description="Helical" evidence="1">
    <location>
        <begin position="42"/>
        <end position="61"/>
    </location>
</feature>
<comment type="caution">
    <text evidence="2">The sequence shown here is derived from an EMBL/GenBank/DDBJ whole genome shotgun (WGS) entry which is preliminary data.</text>
</comment>
<keyword evidence="1" id="KW-1133">Transmembrane helix</keyword>
<protein>
    <submittedName>
        <fullName evidence="2">Uncharacterized protein</fullName>
    </submittedName>
</protein>
<organism evidence="2 3">
    <name type="scientific">Cellulomonas pakistanensis</name>
    <dbReference type="NCBI Taxonomy" id="992287"/>
    <lineage>
        <taxon>Bacteria</taxon>
        <taxon>Bacillati</taxon>
        <taxon>Actinomycetota</taxon>
        <taxon>Actinomycetes</taxon>
        <taxon>Micrococcales</taxon>
        <taxon>Cellulomonadaceae</taxon>
        <taxon>Cellulomonas</taxon>
    </lineage>
</organism>
<dbReference type="AlphaFoldDB" id="A0A919PBU9"/>
<accession>A0A919PBU9</accession>
<evidence type="ECO:0000313" key="2">
    <source>
        <dbReference type="EMBL" id="GIG37656.1"/>
    </source>
</evidence>
<dbReference type="Proteomes" id="UP000642125">
    <property type="component" value="Unassembled WGS sequence"/>
</dbReference>